<organism evidence="1 2">
    <name type="scientific">Leersia perrieri</name>
    <dbReference type="NCBI Taxonomy" id="77586"/>
    <lineage>
        <taxon>Eukaryota</taxon>
        <taxon>Viridiplantae</taxon>
        <taxon>Streptophyta</taxon>
        <taxon>Embryophyta</taxon>
        <taxon>Tracheophyta</taxon>
        <taxon>Spermatophyta</taxon>
        <taxon>Magnoliopsida</taxon>
        <taxon>Liliopsida</taxon>
        <taxon>Poales</taxon>
        <taxon>Poaceae</taxon>
        <taxon>BOP clade</taxon>
        <taxon>Oryzoideae</taxon>
        <taxon>Oryzeae</taxon>
        <taxon>Oryzinae</taxon>
        <taxon>Leersia</taxon>
    </lineage>
</organism>
<keyword evidence="2" id="KW-1185">Reference proteome</keyword>
<proteinExistence type="predicted"/>
<reference evidence="1" key="3">
    <citation type="submission" date="2015-04" db="UniProtKB">
        <authorList>
            <consortium name="EnsemblPlants"/>
        </authorList>
    </citation>
    <scope>IDENTIFICATION</scope>
</reference>
<dbReference type="EnsemblPlants" id="LPERR05G22810.1">
    <property type="protein sequence ID" value="LPERR05G22810.1"/>
    <property type="gene ID" value="LPERR05G22810"/>
</dbReference>
<sequence>MAVVPPSKPWGRKRAGKLAADQLGWVGSAAAAPLTTGGGKRVGVGERARRAHLGTGVLAGGGEGARVVMGRVSWIYMFVVTAGERTECTVGESGSDPLRREGLKDVPWFVRPRDRWLKPFQGFGRKRMEARNVVTEFGL</sequence>
<protein>
    <submittedName>
        <fullName evidence="1">Uncharacterized protein</fullName>
    </submittedName>
</protein>
<name>A0A0D9WK79_9ORYZ</name>
<evidence type="ECO:0000313" key="1">
    <source>
        <dbReference type="EnsemblPlants" id="LPERR05G22810.1"/>
    </source>
</evidence>
<dbReference type="Proteomes" id="UP000032180">
    <property type="component" value="Chromosome 5"/>
</dbReference>
<evidence type="ECO:0000313" key="2">
    <source>
        <dbReference type="Proteomes" id="UP000032180"/>
    </source>
</evidence>
<accession>A0A0D9WK79</accession>
<reference evidence="1 2" key="1">
    <citation type="submission" date="2012-08" db="EMBL/GenBank/DDBJ databases">
        <title>Oryza genome evolution.</title>
        <authorList>
            <person name="Wing R.A."/>
        </authorList>
    </citation>
    <scope>NUCLEOTIDE SEQUENCE</scope>
</reference>
<dbReference type="AlphaFoldDB" id="A0A0D9WK79"/>
<dbReference type="HOGENOM" id="CLU_1848005_0_0_1"/>
<dbReference type="Gramene" id="LPERR05G22810.1">
    <property type="protein sequence ID" value="LPERR05G22810.1"/>
    <property type="gene ID" value="LPERR05G22810"/>
</dbReference>
<reference evidence="2" key="2">
    <citation type="submission" date="2013-12" db="EMBL/GenBank/DDBJ databases">
        <authorList>
            <person name="Yu Y."/>
            <person name="Lee S."/>
            <person name="de Baynast K."/>
            <person name="Wissotski M."/>
            <person name="Liu L."/>
            <person name="Talag J."/>
            <person name="Goicoechea J."/>
            <person name="Angelova A."/>
            <person name="Jetty R."/>
            <person name="Kudrna D."/>
            <person name="Golser W."/>
            <person name="Rivera L."/>
            <person name="Zhang J."/>
            <person name="Wing R."/>
        </authorList>
    </citation>
    <scope>NUCLEOTIDE SEQUENCE</scope>
</reference>